<dbReference type="GO" id="GO:0000981">
    <property type="term" value="F:DNA-binding transcription factor activity, RNA polymerase II-specific"/>
    <property type="evidence" value="ECO:0007669"/>
    <property type="project" value="InterPro"/>
</dbReference>
<accession>A0A0J0XBG5</accession>
<dbReference type="OrthoDB" id="2595934at2759"/>
<proteinExistence type="predicted"/>
<gene>
    <name evidence="1" type="ORF">CC85DRAFT_289558</name>
</gene>
<dbReference type="GO" id="GO:0008270">
    <property type="term" value="F:zinc ion binding"/>
    <property type="evidence" value="ECO:0007669"/>
    <property type="project" value="InterPro"/>
</dbReference>
<dbReference type="SUPFAM" id="SSF57701">
    <property type="entry name" value="Zn2/Cys6 DNA-binding domain"/>
    <property type="match status" value="1"/>
</dbReference>
<protein>
    <recommendedName>
        <fullName evidence="3">Zn(2)-C6 fungal-type domain-containing protein</fullName>
    </recommendedName>
</protein>
<dbReference type="RefSeq" id="XP_018274901.1">
    <property type="nucleotide sequence ID" value="XM_018424678.1"/>
</dbReference>
<keyword evidence="2" id="KW-1185">Reference proteome</keyword>
<dbReference type="GeneID" id="28985281"/>
<reference evidence="1 2" key="1">
    <citation type="submission" date="2015-03" db="EMBL/GenBank/DDBJ databases">
        <title>Genomics and transcriptomics of the oil-accumulating basidiomycete yeast T. oleaginosus allow insights into substrate utilization and the diverse evolutionary trajectories of mating systems in fungi.</title>
        <authorList>
            <consortium name="DOE Joint Genome Institute"/>
            <person name="Kourist R."/>
            <person name="Kracht O."/>
            <person name="Bracharz F."/>
            <person name="Lipzen A."/>
            <person name="Nolan M."/>
            <person name="Ohm R."/>
            <person name="Grigoriev I."/>
            <person name="Sun S."/>
            <person name="Heitman J."/>
            <person name="Bruck T."/>
            <person name="Nowrousian M."/>
        </authorList>
    </citation>
    <scope>NUCLEOTIDE SEQUENCE [LARGE SCALE GENOMIC DNA]</scope>
    <source>
        <strain evidence="1 2">IBC0246</strain>
    </source>
</reference>
<evidence type="ECO:0000313" key="2">
    <source>
        <dbReference type="Proteomes" id="UP000053611"/>
    </source>
</evidence>
<name>A0A0J0XBG5_9TREE</name>
<sequence>MPRAPSARSHAARTCIACKRGKRRCELPSSSQRLEGGVTLLQEDSCTRCRRLDVPCILDATYRYAHLHTLTTAPTPPPPIMPITEEPNVPVKVDLHTHPKSVDDYQRFFPRYLPFTLMNDFYVRTAGKLPKHPCLMDVPDVQFDDLVSDEHAEIASKWCQDHVTWWLPFTPTIAQVRKLRRAGATSYTLLFLEAALCDLALQHAAFPISPTNADKVATWTAWYCRQLIADPRGEYLSAALLLAAWFLPLLPDNTVYRDLATRALQSAQDDTFESRISRVCASALLGGALLNDDDAFYVQSAALQLPSVEELDELEAEIGASPSLSNQAKAGCHAIILRCRAWIVMKKCVVDMGDARRSGDPESKQLARMDTARIEFTNASKALCARRGAILSVSPLAAWLDFENCALDLLISGMVLHFTLGDNFTPQYFYDVSTGEAGSESLQTFMSVHGPLNAESTECMLAAVSNLPTKDVLYPTTLTFAYAMRGVIMALEIHATSFKLWRLPPPREPVWNLLLRSVDDTLRRLKGGGGQVAARIAIASVGAARETIRRWRAELVRRPFNPNHAPRPTITPDGPSPATAKAVAAKTGVAGVVPGTLSAGLFSGFEPAAGFELQGFDPMVTSFAEWIAGIDWNQFVVTE</sequence>
<dbReference type="STRING" id="879819.A0A0J0XBG5"/>
<organism evidence="1 2">
    <name type="scientific">Cutaneotrichosporon oleaginosum</name>
    <dbReference type="NCBI Taxonomy" id="879819"/>
    <lineage>
        <taxon>Eukaryota</taxon>
        <taxon>Fungi</taxon>
        <taxon>Dikarya</taxon>
        <taxon>Basidiomycota</taxon>
        <taxon>Agaricomycotina</taxon>
        <taxon>Tremellomycetes</taxon>
        <taxon>Trichosporonales</taxon>
        <taxon>Trichosporonaceae</taxon>
        <taxon>Cutaneotrichosporon</taxon>
    </lineage>
</organism>
<dbReference type="Proteomes" id="UP000053611">
    <property type="component" value="Unassembled WGS sequence"/>
</dbReference>
<dbReference type="AlphaFoldDB" id="A0A0J0XBG5"/>
<evidence type="ECO:0000313" key="1">
    <source>
        <dbReference type="EMBL" id="KLT38410.1"/>
    </source>
</evidence>
<dbReference type="EMBL" id="KQ087310">
    <property type="protein sequence ID" value="KLT38410.1"/>
    <property type="molecule type" value="Genomic_DNA"/>
</dbReference>
<dbReference type="InterPro" id="IPR036864">
    <property type="entry name" value="Zn2-C6_fun-type_DNA-bd_sf"/>
</dbReference>
<evidence type="ECO:0008006" key="3">
    <source>
        <dbReference type="Google" id="ProtNLM"/>
    </source>
</evidence>